<comment type="caution">
    <text evidence="2">The sequence shown here is derived from an EMBL/GenBank/DDBJ whole genome shotgun (WGS) entry which is preliminary data.</text>
</comment>
<reference evidence="2 3" key="1">
    <citation type="journal article" date="2015" name="Nature">
        <title>rRNA introns, odd ribosomes, and small enigmatic genomes across a large radiation of phyla.</title>
        <authorList>
            <person name="Brown C.T."/>
            <person name="Hug L.A."/>
            <person name="Thomas B.C."/>
            <person name="Sharon I."/>
            <person name="Castelle C.J."/>
            <person name="Singh A."/>
            <person name="Wilkins M.J."/>
            <person name="Williams K.H."/>
            <person name="Banfield J.F."/>
        </authorList>
    </citation>
    <scope>NUCLEOTIDE SEQUENCE [LARGE SCALE GENOMIC DNA]</scope>
</reference>
<sequence length="266" mass="30418">MKEIRLATKILKTLVKDRIQYPDKLVVDTIGVIARCGILLILYGYVFKLNDGVINGTTFLFAVWSIFFYFSFSVLRLRDISGEIMRDIQTGNIEVLFSKPISYLSYRMWWQVGSGIYSFVIITIFATLALIFIMGLPSTMTMSIFIPTLILTFICGAILSLFLYSIVGLLSFWIEDINPVFWIVDKAVMILGGSYLPVALFPAFMFKIALWSPFGASQFVTHTVYETWQINWYQLVGIQLFWIVLLGLVVYFMFERAKQKVSVNGG</sequence>
<keyword evidence="1" id="KW-0812">Transmembrane</keyword>
<organism evidence="2 3">
    <name type="scientific">Candidatus Uhrbacteria bacterium GW2011_GWF2_39_13</name>
    <dbReference type="NCBI Taxonomy" id="1618995"/>
    <lineage>
        <taxon>Bacteria</taxon>
        <taxon>Candidatus Uhriibacteriota</taxon>
    </lineage>
</organism>
<dbReference type="PANTHER" id="PTHR36832">
    <property type="entry name" value="SLR1174 PROTEIN-RELATED"/>
    <property type="match status" value="1"/>
</dbReference>
<feature type="transmembrane region" description="Helical" evidence="1">
    <location>
        <begin position="187"/>
        <end position="212"/>
    </location>
</feature>
<evidence type="ECO:0000313" key="3">
    <source>
        <dbReference type="Proteomes" id="UP000033935"/>
    </source>
</evidence>
<feature type="transmembrane region" description="Helical" evidence="1">
    <location>
        <begin position="232"/>
        <end position="254"/>
    </location>
</feature>
<protein>
    <recommendedName>
        <fullName evidence="4">ABC transporter permease</fullName>
    </recommendedName>
</protein>
<name>A0A0G0MUT4_9BACT</name>
<evidence type="ECO:0000256" key="1">
    <source>
        <dbReference type="SAM" id="Phobius"/>
    </source>
</evidence>
<accession>A0A0G0MUT4</accession>
<gene>
    <name evidence="2" type="ORF">UT30_C0011G0027</name>
</gene>
<feature type="transmembrane region" description="Helical" evidence="1">
    <location>
        <begin position="116"/>
        <end position="136"/>
    </location>
</feature>
<keyword evidence="1" id="KW-1133">Transmembrane helix</keyword>
<keyword evidence="1" id="KW-0472">Membrane</keyword>
<evidence type="ECO:0008006" key="4">
    <source>
        <dbReference type="Google" id="ProtNLM"/>
    </source>
</evidence>
<feature type="transmembrane region" description="Helical" evidence="1">
    <location>
        <begin position="142"/>
        <end position="175"/>
    </location>
</feature>
<dbReference type="EMBL" id="LBWG01000011">
    <property type="protein sequence ID" value="KKR04181.1"/>
    <property type="molecule type" value="Genomic_DNA"/>
</dbReference>
<feature type="transmembrane region" description="Helical" evidence="1">
    <location>
        <begin position="58"/>
        <end position="77"/>
    </location>
</feature>
<dbReference type="AlphaFoldDB" id="A0A0G0MUT4"/>
<dbReference type="PANTHER" id="PTHR36832:SF1">
    <property type="entry name" value="SLR1174 PROTEIN"/>
    <property type="match status" value="1"/>
</dbReference>
<feature type="transmembrane region" description="Helical" evidence="1">
    <location>
        <begin position="25"/>
        <end position="46"/>
    </location>
</feature>
<proteinExistence type="predicted"/>
<dbReference type="Proteomes" id="UP000033935">
    <property type="component" value="Unassembled WGS sequence"/>
</dbReference>
<evidence type="ECO:0000313" key="2">
    <source>
        <dbReference type="EMBL" id="KKR04181.1"/>
    </source>
</evidence>